<dbReference type="AlphaFoldDB" id="A0A4P6DR71"/>
<dbReference type="Proteomes" id="UP000293589">
    <property type="component" value="Chromosome"/>
</dbReference>
<dbReference type="SUPFAM" id="SSF52980">
    <property type="entry name" value="Restriction endonuclease-like"/>
    <property type="match status" value="1"/>
</dbReference>
<dbReference type="InterPro" id="IPR011335">
    <property type="entry name" value="Restrct_endonuc-II-like"/>
</dbReference>
<sequence>MQDDNTQRDSMTDQIAHFPQTALRTTADDKFGIPHNYLRQSLEDTKQHTAQQCADFSARLYKSRNLVFTCITALKLSAVELPWCNLPQDEFHILASSDNKRSHVSSARFMVWTHSIEAMQSITIDDRKIWFTDPITTWAIMAKFLSQDEVIVLADAICRAKPQGIPLQKQDFTDYLTMDERFIGKRKCRDALPFIGTPLDSSMEMRCVIALLRFGLPHPETGYPIVITALNRTVHVDMAYPEFHVIIEYDGDAHRLDKAQHRWDERKREALRAMGYTVIVVFADTFSSQQHTREFAENVAQALGVDLPGIPLEPYTALLNDQLLAEDRLRQRRCRARKRRELALG</sequence>
<evidence type="ECO:0000313" key="1">
    <source>
        <dbReference type="EMBL" id="QAY32443.1"/>
    </source>
</evidence>
<protein>
    <recommendedName>
        <fullName evidence="3">DUF559 domain-containing protein</fullName>
    </recommendedName>
</protein>
<accession>A0A4P6DR71</accession>
<dbReference type="RefSeq" id="WP_129236951.1">
    <property type="nucleotide sequence ID" value="NZ_CP035464.1"/>
</dbReference>
<proteinExistence type="predicted"/>
<evidence type="ECO:0008006" key="3">
    <source>
        <dbReference type="Google" id="ProtNLM"/>
    </source>
</evidence>
<gene>
    <name evidence="1" type="ORF">ESN35_02600</name>
</gene>
<dbReference type="Gene3D" id="3.40.960.10">
    <property type="entry name" value="VSR Endonuclease"/>
    <property type="match status" value="1"/>
</dbReference>
<dbReference type="EMBL" id="CP035464">
    <property type="protein sequence ID" value="QAY32443.1"/>
    <property type="molecule type" value="Genomic_DNA"/>
</dbReference>
<organism evidence="1 2">
    <name type="scientific">Bifidobacterium pullorum subsp. gallinarum</name>
    <dbReference type="NCBI Taxonomy" id="78344"/>
    <lineage>
        <taxon>Bacteria</taxon>
        <taxon>Bacillati</taxon>
        <taxon>Actinomycetota</taxon>
        <taxon>Actinomycetes</taxon>
        <taxon>Bifidobacteriales</taxon>
        <taxon>Bifidobacteriaceae</taxon>
        <taxon>Bifidobacterium</taxon>
    </lineage>
</organism>
<dbReference type="KEGG" id="bgx:ESN35_02600"/>
<name>A0A4P6DR71_9BIFI</name>
<dbReference type="SUPFAM" id="SSF52402">
    <property type="entry name" value="Adenine nucleotide alpha hydrolases-like"/>
    <property type="match status" value="1"/>
</dbReference>
<evidence type="ECO:0000313" key="2">
    <source>
        <dbReference type="Proteomes" id="UP000293589"/>
    </source>
</evidence>
<reference evidence="1 2" key="1">
    <citation type="submission" date="2019-01" db="EMBL/GenBank/DDBJ databases">
        <title>Complete genome sequence of Bifidobacterium gallinarum CACC 514.</title>
        <authorList>
            <person name="Jung M."/>
        </authorList>
    </citation>
    <scope>NUCLEOTIDE SEQUENCE [LARGE SCALE GENOMIC DNA]</scope>
    <source>
        <strain evidence="1 2">CACC 514</strain>
    </source>
</reference>